<feature type="non-terminal residue" evidence="1">
    <location>
        <position position="1"/>
    </location>
</feature>
<feature type="non-terminal residue" evidence="1">
    <location>
        <position position="50"/>
    </location>
</feature>
<organism evidence="1 2">
    <name type="scientific">Prunus dulcis</name>
    <name type="common">Almond</name>
    <name type="synonym">Amygdalus dulcis</name>
    <dbReference type="NCBI Taxonomy" id="3755"/>
    <lineage>
        <taxon>Eukaryota</taxon>
        <taxon>Viridiplantae</taxon>
        <taxon>Streptophyta</taxon>
        <taxon>Embryophyta</taxon>
        <taxon>Tracheophyta</taxon>
        <taxon>Spermatophyta</taxon>
        <taxon>Magnoliopsida</taxon>
        <taxon>eudicotyledons</taxon>
        <taxon>Gunneridae</taxon>
        <taxon>Pentapetalae</taxon>
        <taxon>rosids</taxon>
        <taxon>fabids</taxon>
        <taxon>Rosales</taxon>
        <taxon>Rosaceae</taxon>
        <taxon>Amygdaloideae</taxon>
        <taxon>Amygdaleae</taxon>
        <taxon>Prunus</taxon>
    </lineage>
</organism>
<reference evidence="2" key="1">
    <citation type="journal article" date="2020" name="Plant J.">
        <title>Transposons played a major role in the diversification between the closely related almond and peach genomes: results from the almond genome sequence.</title>
        <authorList>
            <person name="Alioto T."/>
            <person name="Alexiou K.G."/>
            <person name="Bardil A."/>
            <person name="Barteri F."/>
            <person name="Castanera R."/>
            <person name="Cruz F."/>
            <person name="Dhingra A."/>
            <person name="Duval H."/>
            <person name="Fernandez I Marti A."/>
            <person name="Frias L."/>
            <person name="Galan B."/>
            <person name="Garcia J.L."/>
            <person name="Howad W."/>
            <person name="Gomez-Garrido J."/>
            <person name="Gut M."/>
            <person name="Julca I."/>
            <person name="Morata J."/>
            <person name="Puigdomenech P."/>
            <person name="Ribeca P."/>
            <person name="Rubio Cabetas M.J."/>
            <person name="Vlasova A."/>
            <person name="Wirthensohn M."/>
            <person name="Garcia-Mas J."/>
            <person name="Gabaldon T."/>
            <person name="Casacuberta J.M."/>
            <person name="Arus P."/>
        </authorList>
    </citation>
    <scope>NUCLEOTIDE SEQUENCE [LARGE SCALE GENOMIC DNA]</scope>
    <source>
        <strain evidence="2">cv. Texas</strain>
    </source>
</reference>
<accession>A0A5E4GAP8</accession>
<gene>
    <name evidence="1" type="ORF">ALMOND_2B029935</name>
</gene>
<dbReference type="Proteomes" id="UP000327085">
    <property type="component" value="Chromosome 6"/>
</dbReference>
<dbReference type="InParanoid" id="A0A5E4GAP8"/>
<name>A0A5E4GAP8_PRUDU</name>
<sequence length="50" mass="5882">PQCALLLTMDKQMAEIYTKAMFQKFEQELMQSLPCFMELKMDDASKAIYK</sequence>
<evidence type="ECO:0000313" key="2">
    <source>
        <dbReference type="Proteomes" id="UP000327085"/>
    </source>
</evidence>
<protein>
    <submittedName>
        <fullName evidence="1">PREDICTED: FAR1-RELATED SEQUENCE 5</fullName>
    </submittedName>
</protein>
<evidence type="ECO:0000313" key="1">
    <source>
        <dbReference type="EMBL" id="VVA36975.1"/>
    </source>
</evidence>
<proteinExistence type="predicted"/>
<dbReference type="Gramene" id="VVA36975">
    <property type="protein sequence ID" value="VVA36975"/>
    <property type="gene ID" value="Prudul26B029935"/>
</dbReference>
<dbReference type="AlphaFoldDB" id="A0A5E4GAP8"/>
<dbReference type="EMBL" id="CABIKO010000493">
    <property type="protein sequence ID" value="VVA36975.1"/>
    <property type="molecule type" value="Genomic_DNA"/>
</dbReference>